<comment type="caution">
    <text evidence="1">The sequence shown here is derived from an EMBL/GenBank/DDBJ whole genome shotgun (WGS) entry which is preliminary data.</text>
</comment>
<protein>
    <submittedName>
        <fullName evidence="1">Uncharacterized protein</fullName>
    </submittedName>
</protein>
<dbReference type="Proteomes" id="UP001642483">
    <property type="component" value="Unassembled WGS sequence"/>
</dbReference>
<evidence type="ECO:0000313" key="1">
    <source>
        <dbReference type="EMBL" id="CAK8674793.1"/>
    </source>
</evidence>
<name>A0ABP0F9M9_CLALP</name>
<dbReference type="Gene3D" id="3.10.450.10">
    <property type="match status" value="1"/>
</dbReference>
<proteinExistence type="predicted"/>
<keyword evidence="2" id="KW-1185">Reference proteome</keyword>
<sequence length="106" mass="12179">MSLNPCYIPFFGPGLQLLITETARAIAAGIRPEVERQTGQKYTTYEPERSVQEIITRTKFMYFITVAVGNGAYIRIQVLWTLDQNQKLTLERVWENLSESDPVQPK</sequence>
<dbReference type="EMBL" id="CAWYQH010000013">
    <property type="protein sequence ID" value="CAK8674793.1"/>
    <property type="molecule type" value="Genomic_DNA"/>
</dbReference>
<gene>
    <name evidence="1" type="ORF">CVLEPA_LOCUS4456</name>
</gene>
<accession>A0ABP0F9M9</accession>
<reference evidence="1 2" key="1">
    <citation type="submission" date="2024-02" db="EMBL/GenBank/DDBJ databases">
        <authorList>
            <person name="Daric V."/>
            <person name="Darras S."/>
        </authorList>
    </citation>
    <scope>NUCLEOTIDE SEQUENCE [LARGE SCALE GENOMIC DNA]</scope>
</reference>
<organism evidence="1 2">
    <name type="scientific">Clavelina lepadiformis</name>
    <name type="common">Light-bulb sea squirt</name>
    <name type="synonym">Ascidia lepadiformis</name>
    <dbReference type="NCBI Taxonomy" id="159417"/>
    <lineage>
        <taxon>Eukaryota</taxon>
        <taxon>Metazoa</taxon>
        <taxon>Chordata</taxon>
        <taxon>Tunicata</taxon>
        <taxon>Ascidiacea</taxon>
        <taxon>Aplousobranchia</taxon>
        <taxon>Clavelinidae</taxon>
        <taxon>Clavelina</taxon>
    </lineage>
</organism>
<evidence type="ECO:0000313" key="2">
    <source>
        <dbReference type="Proteomes" id="UP001642483"/>
    </source>
</evidence>